<comment type="caution">
    <text evidence="2">The sequence shown here is derived from an EMBL/GenBank/DDBJ whole genome shotgun (WGS) entry which is preliminary data.</text>
</comment>
<evidence type="ECO:0000256" key="1">
    <source>
        <dbReference type="SAM" id="MobiDB-lite"/>
    </source>
</evidence>
<proteinExistence type="predicted"/>
<reference evidence="2" key="1">
    <citation type="submission" date="2018-05" db="EMBL/GenBank/DDBJ databases">
        <title>Draft genome of Mucuna pruriens seed.</title>
        <authorList>
            <person name="Nnadi N.E."/>
            <person name="Vos R."/>
            <person name="Hasami M.H."/>
            <person name="Devisetty U.K."/>
            <person name="Aguiy J.C."/>
        </authorList>
    </citation>
    <scope>NUCLEOTIDE SEQUENCE [LARGE SCALE GENOMIC DNA]</scope>
    <source>
        <strain evidence="2">JCA_2017</strain>
    </source>
</reference>
<dbReference type="EMBL" id="QJKJ01000074">
    <property type="protein sequence ID" value="RDY14447.1"/>
    <property type="molecule type" value="Genomic_DNA"/>
</dbReference>
<dbReference type="AlphaFoldDB" id="A0A371IHB2"/>
<protein>
    <submittedName>
        <fullName evidence="2">Uncharacterized protein</fullName>
    </submittedName>
</protein>
<dbReference type="Proteomes" id="UP000257109">
    <property type="component" value="Unassembled WGS sequence"/>
</dbReference>
<feature type="region of interest" description="Disordered" evidence="1">
    <location>
        <begin position="161"/>
        <end position="180"/>
    </location>
</feature>
<keyword evidence="3" id="KW-1185">Reference proteome</keyword>
<evidence type="ECO:0000313" key="3">
    <source>
        <dbReference type="Proteomes" id="UP000257109"/>
    </source>
</evidence>
<dbReference type="OrthoDB" id="999762at2759"/>
<organism evidence="2 3">
    <name type="scientific">Mucuna pruriens</name>
    <name type="common">Velvet bean</name>
    <name type="synonym">Dolichos pruriens</name>
    <dbReference type="NCBI Taxonomy" id="157652"/>
    <lineage>
        <taxon>Eukaryota</taxon>
        <taxon>Viridiplantae</taxon>
        <taxon>Streptophyta</taxon>
        <taxon>Embryophyta</taxon>
        <taxon>Tracheophyta</taxon>
        <taxon>Spermatophyta</taxon>
        <taxon>Magnoliopsida</taxon>
        <taxon>eudicotyledons</taxon>
        <taxon>Gunneridae</taxon>
        <taxon>Pentapetalae</taxon>
        <taxon>rosids</taxon>
        <taxon>fabids</taxon>
        <taxon>Fabales</taxon>
        <taxon>Fabaceae</taxon>
        <taxon>Papilionoideae</taxon>
        <taxon>50 kb inversion clade</taxon>
        <taxon>NPAAA clade</taxon>
        <taxon>indigoferoid/millettioid clade</taxon>
        <taxon>Phaseoleae</taxon>
        <taxon>Mucuna</taxon>
    </lineage>
</organism>
<gene>
    <name evidence="2" type="ORF">CR513_00491</name>
</gene>
<sequence length="180" mass="19230">MDCSMIDAASGGALMDKTPTVARLLISKMASNTQNFEVRGAGTSRNVSKVSAFDGQRLEHQLTKLTSFVSQYQRGVQCVYGICTSVEHPTDMCLTLQESETKSTECVGALGGEHQYGRQSYANQANTPAESKSDAVYNAKVWASRDHVGFELSQLSTAQTNIPGTAIPPTTAPANSTMGE</sequence>
<name>A0A371IHB2_MUCPR</name>
<evidence type="ECO:0000313" key="2">
    <source>
        <dbReference type="EMBL" id="RDY14447.1"/>
    </source>
</evidence>
<feature type="non-terminal residue" evidence="2">
    <location>
        <position position="1"/>
    </location>
</feature>
<accession>A0A371IHB2</accession>